<comment type="subcellular location">
    <subcellularLocation>
        <location evidence="1">Membrane</location>
        <topology evidence="1">Multi-pass membrane protein</topology>
    </subcellularLocation>
</comment>
<feature type="transmembrane region" description="Helical" evidence="9">
    <location>
        <begin position="100"/>
        <end position="119"/>
    </location>
</feature>
<dbReference type="VEuPathDB" id="CryptoDB:ChTU502y2012_384g0020"/>
<dbReference type="GO" id="GO:0140359">
    <property type="term" value="F:ABC-type transporter activity"/>
    <property type="evidence" value="ECO:0007669"/>
    <property type="project" value="InterPro"/>
</dbReference>
<evidence type="ECO:0000256" key="7">
    <source>
        <dbReference type="ARBA" id="ARBA00022989"/>
    </source>
</evidence>
<dbReference type="Proteomes" id="UP000199752">
    <property type="component" value="Chromosome 3"/>
</dbReference>
<evidence type="ECO:0000256" key="2">
    <source>
        <dbReference type="ARBA" id="ARBA00009726"/>
    </source>
</evidence>
<feature type="transmembrane region" description="Helical" evidence="9">
    <location>
        <begin position="1046"/>
        <end position="1064"/>
    </location>
</feature>
<dbReference type="PANTHER" id="PTHR24223:SF456">
    <property type="entry name" value="MULTIDRUG RESISTANCE-ASSOCIATED PROTEIN LETHAL(2)03659"/>
    <property type="match status" value="1"/>
</dbReference>
<dbReference type="Gene3D" id="3.40.50.300">
    <property type="entry name" value="P-loop containing nucleotide triphosphate hydrolases"/>
    <property type="match status" value="2"/>
</dbReference>
<evidence type="ECO:0000256" key="6">
    <source>
        <dbReference type="ARBA" id="ARBA00022840"/>
    </source>
</evidence>
<dbReference type="SUPFAM" id="SSF90123">
    <property type="entry name" value="ABC transporter transmembrane region"/>
    <property type="match status" value="2"/>
</dbReference>
<feature type="transmembrane region" description="Helical" evidence="9">
    <location>
        <begin position="1156"/>
        <end position="1178"/>
    </location>
</feature>
<dbReference type="EMBL" id="LN877949">
    <property type="protein sequence ID" value="CUV04903.1"/>
    <property type="molecule type" value="Genomic_DNA"/>
</dbReference>
<feature type="transmembrane region" description="Helical" evidence="9">
    <location>
        <begin position="1070"/>
        <end position="1089"/>
    </location>
</feature>
<comment type="similarity">
    <text evidence="2">Belongs to the ABC transporter superfamily. ABCC family. Conjugate transporter (TC 3.A.1.208) subfamily.</text>
</comment>
<evidence type="ECO:0000256" key="8">
    <source>
        <dbReference type="ARBA" id="ARBA00023136"/>
    </source>
</evidence>
<keyword evidence="8 9" id="KW-0472">Membrane</keyword>
<sequence>MDRLEFLYKNINEKQKWGHPKSAGLWSKLTLGWLDKYIQNASTGISHNPSEFPKILESDSTVLWANKLEKEIMKMNSNLNKCDDFNVNVFRAVFNVLRGTLFRILFGKILCEILGMFIADRLKLSLKMVEDFSKLDKNQDDYYNSRRNGISIAILIGFLQVLFVILTTQVGYYICRLTVRIQGSVTHLLYRSVLSRGINRIEVIPDIKDSQREDTTSIYNSILIDTNIVVKVVVSLVDVLIIPFRMILVITMLTRTMGDSVLSRPAMFCIIFISLLITILEICLAFFKWTYLVRRDERMNLMDYTIHNLSSIKILGLESLFYWKINKSRINELKSRKSFIIFQSISSVLYSTANLITQYTLFKTALICSVLYSLEIPPSKIVTSYYVIDMFSQRLADLPLLISTIVEGNNSKIRMESVIRHVIARNLEIQESINRDAEFHNSVKELQNNGSFESNINFNSNSIVDDGSVGEDFTSSSFNININEESGIQKARSVSDNTIVLIKNVELINELFEDRININLFQVERSCLTVIEDHSSERLEMFVQAILGYNDYGCQVGPKISNCTDSIFYIRRISCLPIFWCSHDPWIPSGTIRSIILCGSPMVKSLYKLALFSCDLNADIFSWKEKDLRFVDGKQGLSGGQIARIGLARAVYKYLYHSQFDSEFDHLFILDNCFRSIDVPVAVNIMLRLFTGEEAVLQYANTILIISPILKEILFSKSVGTFSCSIREYKFGNDGITKGFTIFKNNINDMNVSKYFGASNNNSSLTSIESQQSDDEEILRKKKSSPIQCSLNVSESEQYPLNYDYPYPSKTILLGNKLSSKSDCISESDLIKAIQSKEVLPLLEDINEIGSVSNKTYGSYLSSVNKITLLLIFIGVLITVFGGILSQFGLTYFLDLICKTNNQGKDLDIIKGNAPMSVIPYGPSRNIDLRKHVSRFVLDKFKGPLEYILGVQMNINGQLSLNTNQLIGSFGLMLFIIIMGTFLTYVLEAVACIQACKFFHNNLLYKILINSSIPTLMKISAGQVLNKFSTDVILIDWNTMRSFGRVTWGFVSLVMNICLLIALAPWTLPIFLIMMGLILFKIFLPMISASRNLQRINLIAFSPICSIMSSTLEGSRTIFLLKNSEYFEKTALNILEFMQRIRFLQHTSLIWCNTRIQFFILPISIINSIFPYITPFALSSAENKMPNSIILFYLKLLSQPITIAWGISKCLSLAENATCLMADYVQLEKEMCSIERINDLMNFITQKDKERNYIHHEEDKIEKNMLLRLKNNSTRKSLFLNKDSDHTNFKKTYHNIFVSLLSANDMSNHRNPVLSISNVFINYEIPDKGNLCTSSILRDISLKAFNGEVVGLIGRTGSGKSSIFSSILKISPVISGTISLLGQPINSIPRHILRNKIGVIPQKMCILPNCTVRDVIDPFNQYSDNEVHSVLKICGIYKYVINTLNGINSQISLQNSHINIHEEDQSKQKSLPLCLRSSRNSSKPPIFVISEIYLRYLYACRIILYSKNYNLILIDEPIIFQDELSKNSSMNEQTIQIIDIISTYCSHSAVITISHDISIIKKCKRIYHLSDGILKEISFVKTHSLS</sequence>
<dbReference type="GO" id="GO:0005524">
    <property type="term" value="F:ATP binding"/>
    <property type="evidence" value="ECO:0007669"/>
    <property type="project" value="UniProtKB-KW"/>
</dbReference>
<dbReference type="VEuPathDB" id="CryptoDB:GY17_00003957"/>
<evidence type="ECO:0000256" key="3">
    <source>
        <dbReference type="ARBA" id="ARBA00022448"/>
    </source>
</evidence>
<evidence type="ECO:0000259" key="10">
    <source>
        <dbReference type="PROSITE" id="PS50929"/>
    </source>
</evidence>
<keyword evidence="7 9" id="KW-1133">Transmembrane helix</keyword>
<feature type="transmembrane region" description="Helical" evidence="9">
    <location>
        <begin position="966"/>
        <end position="987"/>
    </location>
</feature>
<keyword evidence="4 9" id="KW-0812">Transmembrane</keyword>
<feature type="domain" description="ABC transmembrane type-1" evidence="10">
    <location>
        <begin position="152"/>
        <end position="407"/>
    </location>
</feature>
<dbReference type="Pfam" id="PF00664">
    <property type="entry name" value="ABC_membrane"/>
    <property type="match status" value="1"/>
</dbReference>
<gene>
    <name evidence="11" type="ORF">CHUDEA3_690</name>
</gene>
<dbReference type="VEuPathDB" id="CryptoDB:CHUDEA3_690"/>
<evidence type="ECO:0000313" key="11">
    <source>
        <dbReference type="EMBL" id="CUV04903.1"/>
    </source>
</evidence>
<dbReference type="InterPro" id="IPR003439">
    <property type="entry name" value="ABC_transporter-like_ATP-bd"/>
</dbReference>
<feature type="transmembrane region" description="Helical" evidence="9">
    <location>
        <begin position="265"/>
        <end position="289"/>
    </location>
</feature>
<dbReference type="GO" id="GO:0016020">
    <property type="term" value="C:membrane"/>
    <property type="evidence" value="ECO:0007669"/>
    <property type="project" value="UniProtKB-SubCell"/>
</dbReference>
<feature type="transmembrane region" description="Helical" evidence="9">
    <location>
        <begin position="150"/>
        <end position="174"/>
    </location>
</feature>
<evidence type="ECO:0000256" key="4">
    <source>
        <dbReference type="ARBA" id="ARBA00022692"/>
    </source>
</evidence>
<reference evidence="11" key="1">
    <citation type="submission" date="2015-08" db="EMBL/GenBank/DDBJ databases">
        <authorList>
            <person name="Babu N.S."/>
            <person name="Beckwith C.J."/>
            <person name="Beseler K.G."/>
            <person name="Brison A."/>
            <person name="Carone J.V."/>
            <person name="Caskin T.P."/>
            <person name="Diamond M."/>
            <person name="Durham M.E."/>
            <person name="Foxe J.M."/>
            <person name="Go M."/>
            <person name="Henderson B.A."/>
            <person name="Jones I.B."/>
            <person name="McGettigan J.A."/>
            <person name="Micheletti S.J."/>
            <person name="Nasrallah M.E."/>
            <person name="Ortiz D."/>
            <person name="Piller C.R."/>
            <person name="Privatt S.R."/>
            <person name="Schneider S.L."/>
            <person name="Sharp S."/>
            <person name="Smith T.C."/>
            <person name="Stanton J.D."/>
            <person name="Ullery H.E."/>
            <person name="Wilson R.J."/>
            <person name="Serrano M.G."/>
            <person name="Buck G."/>
            <person name="Lee V."/>
            <person name="Wang Y."/>
            <person name="Carvalho R."/>
            <person name="Voegtly L."/>
            <person name="Shi R."/>
            <person name="Duckworth R."/>
            <person name="Johnson A."/>
            <person name="Loviza R."/>
            <person name="Walstead R."/>
            <person name="Shah Z."/>
            <person name="Kiflezghi M."/>
            <person name="Wade K."/>
            <person name="Ball S.L."/>
            <person name="Bradley K.W."/>
            <person name="Asai D.J."/>
            <person name="Bowman C.A."/>
            <person name="Russell D.A."/>
            <person name="Pope W.H."/>
            <person name="Jacobs-Sera D."/>
            <person name="Hendrix R.W."/>
            <person name="Hatfull G.F."/>
        </authorList>
    </citation>
    <scope>NUCLEOTIDE SEQUENCE [LARGE SCALE GENOMIC DNA]</scope>
</reference>
<dbReference type="Gene3D" id="1.20.1560.10">
    <property type="entry name" value="ABC transporter type 1, transmembrane domain"/>
    <property type="match status" value="2"/>
</dbReference>
<dbReference type="InterPro" id="IPR050173">
    <property type="entry name" value="ABC_transporter_C-like"/>
</dbReference>
<name>A0A0S4TEA5_CRYHO</name>
<dbReference type="InterPro" id="IPR011527">
    <property type="entry name" value="ABC1_TM_dom"/>
</dbReference>
<dbReference type="PROSITE" id="PS50929">
    <property type="entry name" value="ABC_TM1F"/>
    <property type="match status" value="2"/>
</dbReference>
<feature type="transmembrane region" description="Helical" evidence="9">
    <location>
        <begin position="869"/>
        <end position="894"/>
    </location>
</feature>
<dbReference type="InterPro" id="IPR036640">
    <property type="entry name" value="ABC1_TM_sf"/>
</dbReference>
<keyword evidence="6" id="KW-0067">ATP-binding</keyword>
<evidence type="ECO:0000256" key="9">
    <source>
        <dbReference type="SAM" id="Phobius"/>
    </source>
</evidence>
<keyword evidence="3" id="KW-0813">Transport</keyword>
<feature type="transmembrane region" description="Helical" evidence="9">
    <location>
        <begin position="228"/>
        <end position="253"/>
    </location>
</feature>
<dbReference type="InterPro" id="IPR027417">
    <property type="entry name" value="P-loop_NTPase"/>
</dbReference>
<accession>A0A0S4TEA5</accession>
<proteinExistence type="inferred from homology"/>
<organism evidence="11">
    <name type="scientific">Cryptosporidium hominis</name>
    <dbReference type="NCBI Taxonomy" id="237895"/>
    <lineage>
        <taxon>Eukaryota</taxon>
        <taxon>Sar</taxon>
        <taxon>Alveolata</taxon>
        <taxon>Apicomplexa</taxon>
        <taxon>Conoidasida</taxon>
        <taxon>Coccidia</taxon>
        <taxon>Eucoccidiorida</taxon>
        <taxon>Eimeriorina</taxon>
        <taxon>Cryptosporidiidae</taxon>
        <taxon>Cryptosporidium</taxon>
    </lineage>
</organism>
<dbReference type="SUPFAM" id="SSF52540">
    <property type="entry name" value="P-loop containing nucleoside triphosphate hydrolases"/>
    <property type="match status" value="2"/>
</dbReference>
<dbReference type="VEuPathDB" id="CryptoDB:Chro.30090"/>
<evidence type="ECO:0000256" key="1">
    <source>
        <dbReference type="ARBA" id="ARBA00004141"/>
    </source>
</evidence>
<dbReference type="Pfam" id="PF00005">
    <property type="entry name" value="ABC_tran"/>
    <property type="match status" value="1"/>
</dbReference>
<dbReference type="PANTHER" id="PTHR24223">
    <property type="entry name" value="ATP-BINDING CASSETTE SUB-FAMILY C"/>
    <property type="match status" value="1"/>
</dbReference>
<feature type="domain" description="ABC transmembrane type-1" evidence="10">
    <location>
        <begin position="870"/>
        <end position="1166"/>
    </location>
</feature>
<protein>
    <recommendedName>
        <fullName evidence="10">ABC transmembrane type-1 domain-containing protein</fullName>
    </recommendedName>
</protein>
<keyword evidence="5" id="KW-0547">Nucleotide-binding</keyword>
<dbReference type="GO" id="GO:0016887">
    <property type="term" value="F:ATP hydrolysis activity"/>
    <property type="evidence" value="ECO:0007669"/>
    <property type="project" value="InterPro"/>
</dbReference>
<evidence type="ECO:0000256" key="5">
    <source>
        <dbReference type="ARBA" id="ARBA00022741"/>
    </source>
</evidence>